<dbReference type="RefSeq" id="WP_189497098.1">
    <property type="nucleotide sequence ID" value="NZ_BMZH01000005.1"/>
</dbReference>
<dbReference type="Proteomes" id="UP000634004">
    <property type="component" value="Unassembled WGS sequence"/>
</dbReference>
<accession>A0A8J3CPW1</accession>
<name>A0A8J3CPW1_9PROT</name>
<keyword evidence="3" id="KW-1185">Reference proteome</keyword>
<sequence>MLILAGLILAFNGGVFACVTTTNVAFAGVLSRRTIGVALVVLSVGFGIYVARFKTDMG</sequence>
<dbReference type="EMBL" id="BMZH01000005">
    <property type="protein sequence ID" value="GHA93230.1"/>
    <property type="molecule type" value="Genomic_DNA"/>
</dbReference>
<evidence type="ECO:0000256" key="1">
    <source>
        <dbReference type="SAM" id="Phobius"/>
    </source>
</evidence>
<dbReference type="AlphaFoldDB" id="A0A8J3CPW1"/>
<reference evidence="2" key="1">
    <citation type="journal article" date="2014" name="Int. J. Syst. Evol. Microbiol.">
        <title>Complete genome sequence of Corynebacterium casei LMG S-19264T (=DSM 44701T), isolated from a smear-ripened cheese.</title>
        <authorList>
            <consortium name="US DOE Joint Genome Institute (JGI-PGF)"/>
            <person name="Walter F."/>
            <person name="Albersmeier A."/>
            <person name="Kalinowski J."/>
            <person name="Ruckert C."/>
        </authorList>
    </citation>
    <scope>NUCLEOTIDE SEQUENCE</scope>
    <source>
        <strain evidence="2">KCTC 32513</strain>
    </source>
</reference>
<keyword evidence="1" id="KW-0472">Membrane</keyword>
<feature type="transmembrane region" description="Helical" evidence="1">
    <location>
        <begin position="33"/>
        <end position="51"/>
    </location>
</feature>
<protein>
    <submittedName>
        <fullName evidence="2">Uncharacterized protein</fullName>
    </submittedName>
</protein>
<keyword evidence="1" id="KW-0812">Transmembrane</keyword>
<keyword evidence="1" id="KW-1133">Transmembrane helix</keyword>
<evidence type="ECO:0000313" key="3">
    <source>
        <dbReference type="Proteomes" id="UP000634004"/>
    </source>
</evidence>
<proteinExistence type="predicted"/>
<evidence type="ECO:0000313" key="2">
    <source>
        <dbReference type="EMBL" id="GHA93230.1"/>
    </source>
</evidence>
<organism evidence="2 3">
    <name type="scientific">Algimonas arctica</name>
    <dbReference type="NCBI Taxonomy" id="1479486"/>
    <lineage>
        <taxon>Bacteria</taxon>
        <taxon>Pseudomonadati</taxon>
        <taxon>Pseudomonadota</taxon>
        <taxon>Alphaproteobacteria</taxon>
        <taxon>Maricaulales</taxon>
        <taxon>Robiginitomaculaceae</taxon>
        <taxon>Algimonas</taxon>
    </lineage>
</organism>
<gene>
    <name evidence="2" type="ORF">GCM10009069_15340</name>
</gene>
<comment type="caution">
    <text evidence="2">The sequence shown here is derived from an EMBL/GenBank/DDBJ whole genome shotgun (WGS) entry which is preliminary data.</text>
</comment>
<reference evidence="2" key="2">
    <citation type="submission" date="2020-09" db="EMBL/GenBank/DDBJ databases">
        <authorList>
            <person name="Sun Q."/>
            <person name="Kim S."/>
        </authorList>
    </citation>
    <scope>NUCLEOTIDE SEQUENCE</scope>
    <source>
        <strain evidence="2">KCTC 32513</strain>
    </source>
</reference>